<comment type="caution">
    <text evidence="3">The sequence shown here is derived from an EMBL/GenBank/DDBJ whole genome shotgun (WGS) entry which is preliminary data.</text>
</comment>
<feature type="transmembrane region" description="Helical" evidence="2">
    <location>
        <begin position="108"/>
        <end position="127"/>
    </location>
</feature>
<name>A0ABV2Y1V3_9ACTN</name>
<proteinExistence type="predicted"/>
<dbReference type="InterPro" id="IPR001753">
    <property type="entry name" value="Enoyl-CoA_hydra/iso"/>
</dbReference>
<evidence type="ECO:0000313" key="4">
    <source>
        <dbReference type="Proteomes" id="UP001550603"/>
    </source>
</evidence>
<dbReference type="Gene3D" id="3.90.226.10">
    <property type="entry name" value="2-enoyl-CoA Hydratase, Chain A, domain 1"/>
    <property type="match status" value="1"/>
</dbReference>
<dbReference type="PANTHER" id="PTHR43459:SF1">
    <property type="entry name" value="EG:BACN32G11.4 PROTEIN"/>
    <property type="match status" value="1"/>
</dbReference>
<evidence type="ECO:0000256" key="2">
    <source>
        <dbReference type="SAM" id="Phobius"/>
    </source>
</evidence>
<keyword evidence="2" id="KW-0812">Transmembrane</keyword>
<dbReference type="Pfam" id="PF00378">
    <property type="entry name" value="ECH_1"/>
    <property type="match status" value="1"/>
</dbReference>
<dbReference type="EMBL" id="JBEYBN010000047">
    <property type="protein sequence ID" value="MEU2270238.1"/>
    <property type="molecule type" value="Genomic_DNA"/>
</dbReference>
<organism evidence="3 4">
    <name type="scientific">Streptomyces olindensis</name>
    <dbReference type="NCBI Taxonomy" id="358823"/>
    <lineage>
        <taxon>Bacteria</taxon>
        <taxon>Bacillati</taxon>
        <taxon>Actinomycetota</taxon>
        <taxon>Actinomycetes</taxon>
        <taxon>Kitasatosporales</taxon>
        <taxon>Streptomycetaceae</taxon>
        <taxon>Streptomyces</taxon>
    </lineage>
</organism>
<keyword evidence="2" id="KW-0472">Membrane</keyword>
<evidence type="ECO:0000256" key="1">
    <source>
        <dbReference type="SAM" id="MobiDB-lite"/>
    </source>
</evidence>
<evidence type="ECO:0000313" key="3">
    <source>
        <dbReference type="EMBL" id="MEU2270238.1"/>
    </source>
</evidence>
<dbReference type="InterPro" id="IPR029045">
    <property type="entry name" value="ClpP/crotonase-like_dom_sf"/>
</dbReference>
<feature type="transmembrane region" description="Helical" evidence="2">
    <location>
        <begin position="77"/>
        <end position="96"/>
    </location>
</feature>
<feature type="region of interest" description="Disordered" evidence="1">
    <location>
        <begin position="255"/>
        <end position="274"/>
    </location>
</feature>
<dbReference type="RefSeq" id="WP_037761767.1">
    <property type="nucleotide sequence ID" value="NZ_JBEYBN010000047.1"/>
</dbReference>
<dbReference type="CDD" id="cd06558">
    <property type="entry name" value="crotonase-like"/>
    <property type="match status" value="1"/>
</dbReference>
<gene>
    <name evidence="3" type="ORF">ABZ568_28305</name>
</gene>
<accession>A0ABV2Y1V3</accession>
<reference evidence="3 4" key="1">
    <citation type="submission" date="2024-06" db="EMBL/GenBank/DDBJ databases">
        <title>The Natural Products Discovery Center: Release of the First 8490 Sequenced Strains for Exploring Actinobacteria Biosynthetic Diversity.</title>
        <authorList>
            <person name="Kalkreuter E."/>
            <person name="Kautsar S.A."/>
            <person name="Yang D."/>
            <person name="Bader C.D."/>
            <person name="Teijaro C.N."/>
            <person name="Fluegel L."/>
            <person name="Davis C.M."/>
            <person name="Simpson J.R."/>
            <person name="Lauterbach L."/>
            <person name="Steele A.D."/>
            <person name="Gui C."/>
            <person name="Meng S."/>
            <person name="Li G."/>
            <person name="Viehrig K."/>
            <person name="Ye F."/>
            <person name="Su P."/>
            <person name="Kiefer A.F."/>
            <person name="Nichols A."/>
            <person name="Cepeda A.J."/>
            <person name="Yan W."/>
            <person name="Fan B."/>
            <person name="Jiang Y."/>
            <person name="Adhikari A."/>
            <person name="Zheng C.-J."/>
            <person name="Schuster L."/>
            <person name="Cowan T.M."/>
            <person name="Smanski M.J."/>
            <person name="Chevrette M.G."/>
            <person name="De Carvalho L.P.S."/>
            <person name="Shen B."/>
        </authorList>
    </citation>
    <scope>NUCLEOTIDE SEQUENCE [LARGE SCALE GENOMIC DNA]</scope>
    <source>
        <strain evidence="3 4">NPDC019583</strain>
    </source>
</reference>
<keyword evidence="2" id="KW-1133">Transmembrane helix</keyword>
<protein>
    <submittedName>
        <fullName evidence="3">Enoyl-CoA hydratase/isomerase family protein</fullName>
    </submittedName>
</protein>
<dbReference type="PANTHER" id="PTHR43459">
    <property type="entry name" value="ENOYL-COA HYDRATASE"/>
    <property type="match status" value="1"/>
</dbReference>
<dbReference type="Proteomes" id="UP001550603">
    <property type="component" value="Unassembled WGS sequence"/>
</dbReference>
<dbReference type="SUPFAM" id="SSF52096">
    <property type="entry name" value="ClpP/crotonase"/>
    <property type="match status" value="1"/>
</dbReference>
<keyword evidence="4" id="KW-1185">Reference proteome</keyword>
<sequence>MSTQPVRVVHHPEGVVELRLDDPGRGNALDLPTAEALRDRAAEVAADPGGAVLLRSSGPVFCVGGDLRSFAGRGARTGAYVHAVATAAHAAVMALYEVPVPVVTAVRGAVAGGGIGLALAGDIVLAARSARFRLAYTAVGLTPDCGASWLLPRLAGPRAAAELVLTNRVLTGDDAERYGLATRAVDDDDLDRAAYRAAAGLATGAGEALRAAKGLLRGDTADDLRRHLVGEARLIADLADAPEAQARMAAFLAARDGRHGRDGRSTPRESESVS</sequence>